<protein>
    <recommendedName>
        <fullName evidence="2">RadC-like JAB domain-containing protein</fullName>
    </recommendedName>
</protein>
<evidence type="ECO:0000256" key="1">
    <source>
        <dbReference type="ARBA" id="ARBA00023049"/>
    </source>
</evidence>
<proteinExistence type="predicted"/>
<dbReference type="PROSITE" id="PS01302">
    <property type="entry name" value="UPF0758"/>
    <property type="match status" value="1"/>
</dbReference>
<evidence type="ECO:0000259" key="2">
    <source>
        <dbReference type="Pfam" id="PF04002"/>
    </source>
</evidence>
<gene>
    <name evidence="3" type="ORF">GCM10009115_10210</name>
</gene>
<keyword evidence="4" id="KW-1185">Reference proteome</keyword>
<dbReference type="RefSeq" id="WP_215351702.1">
    <property type="nucleotide sequence ID" value="NZ_BAAAFE010000003.1"/>
</dbReference>
<dbReference type="PANTHER" id="PTHR30471">
    <property type="entry name" value="DNA REPAIR PROTEIN RADC"/>
    <property type="match status" value="1"/>
</dbReference>
<dbReference type="InterPro" id="IPR025657">
    <property type="entry name" value="RadC_JAB"/>
</dbReference>
<keyword evidence="1" id="KW-0482">Metalloprotease</keyword>
<evidence type="ECO:0000313" key="4">
    <source>
        <dbReference type="Proteomes" id="UP001500738"/>
    </source>
</evidence>
<evidence type="ECO:0000313" key="3">
    <source>
        <dbReference type="EMBL" id="GAA0862644.1"/>
    </source>
</evidence>
<dbReference type="EMBL" id="BAAAFE010000003">
    <property type="protein sequence ID" value="GAA0862644.1"/>
    <property type="molecule type" value="Genomic_DNA"/>
</dbReference>
<organism evidence="3 4">
    <name type="scientific">Sphingopyxis soli</name>
    <dbReference type="NCBI Taxonomy" id="592051"/>
    <lineage>
        <taxon>Bacteria</taxon>
        <taxon>Pseudomonadati</taxon>
        <taxon>Pseudomonadota</taxon>
        <taxon>Alphaproteobacteria</taxon>
        <taxon>Sphingomonadales</taxon>
        <taxon>Sphingomonadaceae</taxon>
        <taxon>Sphingopyxis</taxon>
    </lineage>
</organism>
<dbReference type="PANTHER" id="PTHR30471:SF3">
    <property type="entry name" value="UPF0758 PROTEIN YEES-RELATED"/>
    <property type="match status" value="1"/>
</dbReference>
<sequence>MTLIEPIGRLPRSTIAAGFIPREAEDDIARLLFRPMIPADREIMILAGFDAYARLASFQRIAGEAADRCVITPQCWHRLLGGRIVAVQMAHNHPSGIARPSAADLQCTREAAQFLRLVGIDLKDHLIFVESGHFSFRNALRI</sequence>
<dbReference type="Gene3D" id="3.40.140.10">
    <property type="entry name" value="Cytidine Deaminase, domain 2"/>
    <property type="match status" value="1"/>
</dbReference>
<dbReference type="InterPro" id="IPR001405">
    <property type="entry name" value="UPF0758"/>
</dbReference>
<dbReference type="InterPro" id="IPR020891">
    <property type="entry name" value="UPF0758_CS"/>
</dbReference>
<name>A0ABP3XAK5_9SPHN</name>
<accession>A0ABP3XAK5</accession>
<keyword evidence="1" id="KW-0645">Protease</keyword>
<dbReference type="Pfam" id="PF04002">
    <property type="entry name" value="RadC"/>
    <property type="match status" value="1"/>
</dbReference>
<keyword evidence="1" id="KW-0378">Hydrolase</keyword>
<comment type="caution">
    <text evidence="3">The sequence shown here is derived from an EMBL/GenBank/DDBJ whole genome shotgun (WGS) entry which is preliminary data.</text>
</comment>
<feature type="domain" description="RadC-like JAB" evidence="2">
    <location>
        <begin position="26"/>
        <end position="138"/>
    </location>
</feature>
<reference evidence="4" key="1">
    <citation type="journal article" date="2019" name="Int. J. Syst. Evol. Microbiol.">
        <title>The Global Catalogue of Microorganisms (GCM) 10K type strain sequencing project: providing services to taxonomists for standard genome sequencing and annotation.</title>
        <authorList>
            <consortium name="The Broad Institute Genomics Platform"/>
            <consortium name="The Broad Institute Genome Sequencing Center for Infectious Disease"/>
            <person name="Wu L."/>
            <person name="Ma J."/>
        </authorList>
    </citation>
    <scope>NUCLEOTIDE SEQUENCE [LARGE SCALE GENOMIC DNA]</scope>
    <source>
        <strain evidence="4">JCM 15910</strain>
    </source>
</reference>
<dbReference type="Proteomes" id="UP001500738">
    <property type="component" value="Unassembled WGS sequence"/>
</dbReference>